<comment type="pathway">
    <text evidence="2 9">Amino-acid biosynthesis; L-tryptophan biosynthesis; L-tryptophan from chorismate: step 4/5.</text>
</comment>
<evidence type="ECO:0000256" key="7">
    <source>
        <dbReference type="ARBA" id="ARBA00023141"/>
    </source>
</evidence>
<dbReference type="InterPro" id="IPR011060">
    <property type="entry name" value="RibuloseP-bd_barrel"/>
</dbReference>
<dbReference type="EMBL" id="BOVK01000012">
    <property type="protein sequence ID" value="GIQ68035.1"/>
    <property type="molecule type" value="Genomic_DNA"/>
</dbReference>
<name>A0A8J4H1V1_9BACL</name>
<keyword evidence="8 9" id="KW-0456">Lyase</keyword>
<keyword evidence="5 9" id="KW-0210">Decarboxylase</keyword>
<accession>A0A8J4H1V1</accession>
<keyword evidence="7 9" id="KW-0057">Aromatic amino acid biosynthesis</keyword>
<dbReference type="NCBIfam" id="NF001377">
    <property type="entry name" value="PRK00278.2-4"/>
    <property type="match status" value="1"/>
</dbReference>
<keyword evidence="4 9" id="KW-0028">Amino-acid biosynthesis</keyword>
<evidence type="ECO:0000313" key="11">
    <source>
        <dbReference type="EMBL" id="GIQ68035.1"/>
    </source>
</evidence>
<comment type="similarity">
    <text evidence="3 9">Belongs to the TrpC family.</text>
</comment>
<feature type="domain" description="Indole-3-glycerol phosphate synthase" evidence="10">
    <location>
        <begin position="4"/>
        <end position="256"/>
    </location>
</feature>
<reference evidence="11" key="1">
    <citation type="submission" date="2021-04" db="EMBL/GenBank/DDBJ databases">
        <title>Draft genome sequence of Xylanibacillus composti strain K13.</title>
        <authorList>
            <person name="Uke A."/>
            <person name="Chhe C."/>
            <person name="Baramee S."/>
            <person name="Kosugi A."/>
        </authorList>
    </citation>
    <scope>NUCLEOTIDE SEQUENCE</scope>
    <source>
        <strain evidence="11">K13</strain>
    </source>
</reference>
<dbReference type="Proteomes" id="UP000677918">
    <property type="component" value="Unassembled WGS sequence"/>
</dbReference>
<dbReference type="UniPathway" id="UPA00035">
    <property type="reaction ID" value="UER00043"/>
</dbReference>
<dbReference type="PROSITE" id="PS00614">
    <property type="entry name" value="IGPS"/>
    <property type="match status" value="1"/>
</dbReference>
<organism evidence="11 12">
    <name type="scientific">Xylanibacillus composti</name>
    <dbReference type="NCBI Taxonomy" id="1572762"/>
    <lineage>
        <taxon>Bacteria</taxon>
        <taxon>Bacillati</taxon>
        <taxon>Bacillota</taxon>
        <taxon>Bacilli</taxon>
        <taxon>Bacillales</taxon>
        <taxon>Paenibacillaceae</taxon>
        <taxon>Xylanibacillus</taxon>
    </lineage>
</organism>
<evidence type="ECO:0000313" key="12">
    <source>
        <dbReference type="Proteomes" id="UP000677918"/>
    </source>
</evidence>
<dbReference type="PANTHER" id="PTHR22854">
    <property type="entry name" value="TRYPTOPHAN BIOSYNTHESIS PROTEIN"/>
    <property type="match status" value="1"/>
</dbReference>
<dbReference type="GO" id="GO:0004640">
    <property type="term" value="F:phosphoribosylanthranilate isomerase activity"/>
    <property type="evidence" value="ECO:0007669"/>
    <property type="project" value="TreeGrafter"/>
</dbReference>
<evidence type="ECO:0000256" key="8">
    <source>
        <dbReference type="ARBA" id="ARBA00023239"/>
    </source>
</evidence>
<dbReference type="AlphaFoldDB" id="A0A8J4H1V1"/>
<dbReference type="EC" id="4.1.1.48" evidence="9"/>
<dbReference type="GO" id="GO:0004425">
    <property type="term" value="F:indole-3-glycerol-phosphate synthase activity"/>
    <property type="evidence" value="ECO:0007669"/>
    <property type="project" value="UniProtKB-UniRule"/>
</dbReference>
<dbReference type="FunFam" id="3.20.20.70:FF:000024">
    <property type="entry name" value="Indole-3-glycerol phosphate synthase"/>
    <property type="match status" value="1"/>
</dbReference>
<dbReference type="PANTHER" id="PTHR22854:SF2">
    <property type="entry name" value="INDOLE-3-GLYCEROL-PHOSPHATE SYNTHASE"/>
    <property type="match status" value="1"/>
</dbReference>
<sequence>MFMLDEILSHKVQEVKEKQSLVPLKEIKEKIASARMPRDFYGALKKPGISLIAEVKRKSPSKGELRTDFDALSLARMYAKYGARAISVLADVKYFGGGAHVVERIANDSQVQVPVMYKEFIIDPYQIYEARAVGADAVLMIVRAIEPDRLPEMIETAHDLGMQALVECFTAEEAERAVTAGARIVGINNRDLQSFEVDLARSEDIRRVLPEGVVTVSESGLTCGADARKAEALGFDAMLVGEAILKAQDVPARVREFAYSYMGTQV</sequence>
<comment type="caution">
    <text evidence="11">The sequence shown here is derived from an EMBL/GenBank/DDBJ whole genome shotgun (WGS) entry which is preliminary data.</text>
</comment>
<evidence type="ECO:0000256" key="3">
    <source>
        <dbReference type="ARBA" id="ARBA00008737"/>
    </source>
</evidence>
<proteinExistence type="inferred from homology"/>
<dbReference type="InterPro" id="IPR013785">
    <property type="entry name" value="Aldolase_TIM"/>
</dbReference>
<evidence type="ECO:0000256" key="9">
    <source>
        <dbReference type="HAMAP-Rule" id="MF_00134"/>
    </source>
</evidence>
<dbReference type="RefSeq" id="WP_213410658.1">
    <property type="nucleotide sequence ID" value="NZ_BOVK01000012.1"/>
</dbReference>
<dbReference type="InterPro" id="IPR045186">
    <property type="entry name" value="Indole-3-glycerol_P_synth"/>
</dbReference>
<keyword evidence="6 9" id="KW-0822">Tryptophan biosynthesis</keyword>
<comment type="catalytic activity">
    <reaction evidence="1 9">
        <text>1-(2-carboxyphenylamino)-1-deoxy-D-ribulose 5-phosphate + H(+) = (1S,2R)-1-C-(indol-3-yl)glycerol 3-phosphate + CO2 + H2O</text>
        <dbReference type="Rhea" id="RHEA:23476"/>
        <dbReference type="ChEBI" id="CHEBI:15377"/>
        <dbReference type="ChEBI" id="CHEBI:15378"/>
        <dbReference type="ChEBI" id="CHEBI:16526"/>
        <dbReference type="ChEBI" id="CHEBI:58613"/>
        <dbReference type="ChEBI" id="CHEBI:58866"/>
        <dbReference type="EC" id="4.1.1.48"/>
    </reaction>
</comment>
<dbReference type="InterPro" id="IPR001468">
    <property type="entry name" value="Indole-3-GlycerolPSynthase_CS"/>
</dbReference>
<protein>
    <recommendedName>
        <fullName evidence="9">Indole-3-glycerol phosphate synthase</fullName>
        <shortName evidence="9">IGPS</shortName>
        <ecNumber evidence="9">4.1.1.48</ecNumber>
    </recommendedName>
</protein>
<dbReference type="CDD" id="cd00331">
    <property type="entry name" value="IGPS"/>
    <property type="match status" value="1"/>
</dbReference>
<dbReference type="HAMAP" id="MF_00134_B">
    <property type="entry name" value="IGPS_B"/>
    <property type="match status" value="1"/>
</dbReference>
<evidence type="ECO:0000259" key="10">
    <source>
        <dbReference type="Pfam" id="PF00218"/>
    </source>
</evidence>
<dbReference type="SUPFAM" id="SSF51366">
    <property type="entry name" value="Ribulose-phoshate binding barrel"/>
    <property type="match status" value="1"/>
</dbReference>
<evidence type="ECO:0000256" key="1">
    <source>
        <dbReference type="ARBA" id="ARBA00001633"/>
    </source>
</evidence>
<evidence type="ECO:0000256" key="6">
    <source>
        <dbReference type="ARBA" id="ARBA00022822"/>
    </source>
</evidence>
<keyword evidence="12" id="KW-1185">Reference proteome</keyword>
<gene>
    <name evidence="11" type="primary">trpC_2</name>
    <name evidence="9" type="synonym">trpC</name>
    <name evidence="11" type="ORF">XYCOK13_08590</name>
</gene>
<evidence type="ECO:0000256" key="5">
    <source>
        <dbReference type="ARBA" id="ARBA00022793"/>
    </source>
</evidence>
<dbReference type="InterPro" id="IPR013798">
    <property type="entry name" value="Indole-3-glycerol_P_synth_dom"/>
</dbReference>
<dbReference type="Pfam" id="PF00218">
    <property type="entry name" value="IGPS"/>
    <property type="match status" value="1"/>
</dbReference>
<evidence type="ECO:0000256" key="4">
    <source>
        <dbReference type="ARBA" id="ARBA00022605"/>
    </source>
</evidence>
<dbReference type="Gene3D" id="3.20.20.70">
    <property type="entry name" value="Aldolase class I"/>
    <property type="match status" value="1"/>
</dbReference>
<dbReference type="GO" id="GO:0000162">
    <property type="term" value="P:L-tryptophan biosynthetic process"/>
    <property type="evidence" value="ECO:0007669"/>
    <property type="project" value="UniProtKB-UniRule"/>
</dbReference>
<evidence type="ECO:0000256" key="2">
    <source>
        <dbReference type="ARBA" id="ARBA00004696"/>
    </source>
</evidence>